<gene>
    <name evidence="2" type="ORF">BSZ36_03650</name>
</gene>
<dbReference type="InParanoid" id="A0A259TX81"/>
<dbReference type="EMBL" id="MQWB01000001">
    <property type="protein sequence ID" value="OZC02158.1"/>
    <property type="molecule type" value="Genomic_DNA"/>
</dbReference>
<accession>A0A259TX81</accession>
<proteinExistence type="predicted"/>
<dbReference type="AlphaFoldDB" id="A0A259TX81"/>
<feature type="region of interest" description="Disordered" evidence="1">
    <location>
        <begin position="1"/>
        <end position="20"/>
    </location>
</feature>
<name>A0A259TX81_9BACT</name>
<feature type="compositionally biased region" description="Basic and acidic residues" evidence="1">
    <location>
        <begin position="10"/>
        <end position="20"/>
    </location>
</feature>
<organism evidence="2 3">
    <name type="scientific">Rubricoccus marinus</name>
    <dbReference type="NCBI Taxonomy" id="716817"/>
    <lineage>
        <taxon>Bacteria</taxon>
        <taxon>Pseudomonadati</taxon>
        <taxon>Rhodothermota</taxon>
        <taxon>Rhodothermia</taxon>
        <taxon>Rhodothermales</taxon>
        <taxon>Rubricoccaceae</taxon>
        <taxon>Rubricoccus</taxon>
    </lineage>
</organism>
<evidence type="ECO:0000313" key="3">
    <source>
        <dbReference type="Proteomes" id="UP000216446"/>
    </source>
</evidence>
<comment type="caution">
    <text evidence="2">The sequence shown here is derived from an EMBL/GenBank/DDBJ whole genome shotgun (WGS) entry which is preliminary data.</text>
</comment>
<sequence length="194" mass="20352">MLRMGYTPAAKDRRASSDTRRARFSVASGVASGYKAGATQSEMRLSLPVGKALYFEPAVAYTAVRGYDAFPNCAPGQTCAPVRKNGDDAVSLGVGVSAHSGRVRVSTVSLADMYVGTSVYVNNPWNSESADSRLTLLAGAAVPLARGLALGAEVQAASYAWTSSSETAFPTYDGWVVERGRFSLAPMLRLTVGG</sequence>
<evidence type="ECO:0000256" key="1">
    <source>
        <dbReference type="SAM" id="MobiDB-lite"/>
    </source>
</evidence>
<dbReference type="Proteomes" id="UP000216446">
    <property type="component" value="Unassembled WGS sequence"/>
</dbReference>
<evidence type="ECO:0000313" key="2">
    <source>
        <dbReference type="EMBL" id="OZC02158.1"/>
    </source>
</evidence>
<reference evidence="2 3" key="1">
    <citation type="submission" date="2016-11" db="EMBL/GenBank/DDBJ databases">
        <title>Study of marine rhodopsin-containing bacteria.</title>
        <authorList>
            <person name="Yoshizawa S."/>
            <person name="Kumagai Y."/>
            <person name="Kogure K."/>
        </authorList>
    </citation>
    <scope>NUCLEOTIDE SEQUENCE [LARGE SCALE GENOMIC DNA]</scope>
    <source>
        <strain evidence="2 3">SG-29</strain>
    </source>
</reference>
<keyword evidence="3" id="KW-1185">Reference proteome</keyword>
<protein>
    <submittedName>
        <fullName evidence="2">Uncharacterized protein</fullName>
    </submittedName>
</protein>